<evidence type="ECO:0000313" key="2">
    <source>
        <dbReference type="Proteomes" id="UP001174694"/>
    </source>
</evidence>
<dbReference type="PANTHER" id="PTHR36847">
    <property type="entry name" value="AMIDOLIGASE ENZYME"/>
    <property type="match status" value="1"/>
</dbReference>
<organism evidence="1 2">
    <name type="scientific">Pleurostoma richardsiae</name>
    <dbReference type="NCBI Taxonomy" id="41990"/>
    <lineage>
        <taxon>Eukaryota</taxon>
        <taxon>Fungi</taxon>
        <taxon>Dikarya</taxon>
        <taxon>Ascomycota</taxon>
        <taxon>Pezizomycotina</taxon>
        <taxon>Sordariomycetes</taxon>
        <taxon>Sordariomycetidae</taxon>
        <taxon>Calosphaeriales</taxon>
        <taxon>Pleurostomataceae</taxon>
        <taxon>Pleurostoma</taxon>
    </lineage>
</organism>
<evidence type="ECO:0000313" key="1">
    <source>
        <dbReference type="EMBL" id="KAJ9142381.1"/>
    </source>
</evidence>
<evidence type="ECO:0008006" key="3">
    <source>
        <dbReference type="Google" id="ProtNLM"/>
    </source>
</evidence>
<dbReference type="AlphaFoldDB" id="A0AA38RWP4"/>
<dbReference type="Pfam" id="PF12224">
    <property type="entry name" value="Amidoligase_2"/>
    <property type="match status" value="1"/>
</dbReference>
<dbReference type="Proteomes" id="UP001174694">
    <property type="component" value="Unassembled WGS sequence"/>
</dbReference>
<protein>
    <recommendedName>
        <fullName evidence="3">Amidoligase enzyme</fullName>
    </recommendedName>
</protein>
<gene>
    <name evidence="1" type="ORF">NKR23_g7159</name>
</gene>
<keyword evidence="2" id="KW-1185">Reference proteome</keyword>
<dbReference type="InterPro" id="IPR022025">
    <property type="entry name" value="Amidoligase_2"/>
</dbReference>
<sequence>MMPVPPKSYLFPLTERVGDLSTAVELKFLAPLIPLRVKAPGLVDAQTRSPALGVFFDEQQLQRQTYATIADTIRTVAWQRSISSFDIQQKKLHEKDFWKSHWVVKKANSAEPARDDARYCGYIWVPVEVSSPKLSWRDPKVLPRVEAVLSALRSRHRIVSNYSCEVHVHIGRNDDTLFSLRTMKRFATLAWLAEPILRAVKDPKSPNFQHFYTWSSALRERSRLALTIKRYENIQCLCSGSVEEFNLFLAQVGRCAEASPQAEALRAIWCAASHVELGKMLSGPEKQYRRLGFNFSALGEEDERANTGPKTIEVRFLEGIVRESAVLGWLRICCRLMEISGCEESTETAFRHAVRRLLKDGGAAPIDQTFAQLMEDIGIDSPVYTPFQNLIRRNYGLSERSNENSLWE</sequence>
<name>A0AA38RWP4_9PEZI</name>
<comment type="caution">
    <text evidence="1">The sequence shown here is derived from an EMBL/GenBank/DDBJ whole genome shotgun (WGS) entry which is preliminary data.</text>
</comment>
<dbReference type="PANTHER" id="PTHR36847:SF1">
    <property type="entry name" value="AMIDOLIGASE ENZYME"/>
    <property type="match status" value="1"/>
</dbReference>
<reference evidence="1" key="1">
    <citation type="submission" date="2022-07" db="EMBL/GenBank/DDBJ databases">
        <title>Fungi with potential for degradation of polypropylene.</title>
        <authorList>
            <person name="Gostincar C."/>
        </authorList>
    </citation>
    <scope>NUCLEOTIDE SEQUENCE</scope>
    <source>
        <strain evidence="1">EXF-13308</strain>
    </source>
</reference>
<dbReference type="EMBL" id="JANBVO010000022">
    <property type="protein sequence ID" value="KAJ9142381.1"/>
    <property type="molecule type" value="Genomic_DNA"/>
</dbReference>
<proteinExistence type="predicted"/>
<accession>A0AA38RWP4</accession>